<feature type="region of interest" description="Disordered" evidence="1">
    <location>
        <begin position="246"/>
        <end position="269"/>
    </location>
</feature>
<feature type="region of interest" description="Disordered" evidence="1">
    <location>
        <begin position="110"/>
        <end position="153"/>
    </location>
</feature>
<sequence>MDTLSNEEDRVRAAKIKSFKDSLKSSTELYDRHLDDLESIGKEYVIKLRSCQEYYTNIIIYRELIKDLGVDVAETVREFSPLLIEVENHNAVQEFKDKLGITNESTIIDDNNSNVSGASVDETNNSADEKASSVAEIEEHNTANNDNEEEAPKRVRGVQQYVLKILSEATRLLTTQEVSELVYKKFGKGISYTSITNSLSRLRKPEHDKIRRSVGEDGVSYYGIVKWFHQDGTPKQEILQSLVDSENVEKESEETQETKIAEFELAARQ</sequence>
<dbReference type="AlphaFoldDB" id="A0A8J3D483"/>
<comment type="caution">
    <text evidence="2">The sequence shown here is derived from an EMBL/GenBank/DDBJ whole genome shotgun (WGS) entry which is preliminary data.</text>
</comment>
<dbReference type="Proteomes" id="UP000598271">
    <property type="component" value="Unassembled WGS sequence"/>
</dbReference>
<organism evidence="2 3">
    <name type="scientific">Persicitalea jodogahamensis</name>
    <dbReference type="NCBI Taxonomy" id="402147"/>
    <lineage>
        <taxon>Bacteria</taxon>
        <taxon>Pseudomonadati</taxon>
        <taxon>Bacteroidota</taxon>
        <taxon>Cytophagia</taxon>
        <taxon>Cytophagales</taxon>
        <taxon>Spirosomataceae</taxon>
        <taxon>Persicitalea</taxon>
    </lineage>
</organism>
<reference evidence="2 3" key="1">
    <citation type="journal article" date="2014" name="Int. J. Syst. Evol. Microbiol.">
        <title>Complete genome sequence of Corynebacterium casei LMG S-19264T (=DSM 44701T), isolated from a smear-ripened cheese.</title>
        <authorList>
            <consortium name="US DOE Joint Genome Institute (JGI-PGF)"/>
            <person name="Walter F."/>
            <person name="Albersmeier A."/>
            <person name="Kalinowski J."/>
            <person name="Ruckert C."/>
        </authorList>
    </citation>
    <scope>NUCLEOTIDE SEQUENCE [LARGE SCALE GENOMIC DNA]</scope>
    <source>
        <strain evidence="2 3">KCTC 12866</strain>
    </source>
</reference>
<proteinExistence type="predicted"/>
<evidence type="ECO:0000313" key="3">
    <source>
        <dbReference type="Proteomes" id="UP000598271"/>
    </source>
</evidence>
<evidence type="ECO:0000256" key="1">
    <source>
        <dbReference type="SAM" id="MobiDB-lite"/>
    </source>
</evidence>
<dbReference type="EMBL" id="BMXF01000001">
    <property type="protein sequence ID" value="GHB57036.1"/>
    <property type="molecule type" value="Genomic_DNA"/>
</dbReference>
<accession>A0A8J3D483</accession>
<name>A0A8J3D483_9BACT</name>
<feature type="compositionally biased region" description="Basic and acidic residues" evidence="1">
    <location>
        <begin position="127"/>
        <end position="141"/>
    </location>
</feature>
<protein>
    <submittedName>
        <fullName evidence="2">Uncharacterized protein</fullName>
    </submittedName>
</protein>
<gene>
    <name evidence="2" type="ORF">GCM10007390_08070</name>
</gene>
<feature type="compositionally biased region" description="Polar residues" evidence="1">
    <location>
        <begin position="110"/>
        <end position="126"/>
    </location>
</feature>
<dbReference type="RefSeq" id="WP_189563055.1">
    <property type="nucleotide sequence ID" value="NZ_BMXF01000001.1"/>
</dbReference>
<keyword evidence="3" id="KW-1185">Reference proteome</keyword>
<feature type="compositionally biased region" description="Basic and acidic residues" evidence="1">
    <location>
        <begin position="256"/>
        <end position="269"/>
    </location>
</feature>
<evidence type="ECO:0000313" key="2">
    <source>
        <dbReference type="EMBL" id="GHB57036.1"/>
    </source>
</evidence>